<dbReference type="Proteomes" id="UP000257039">
    <property type="component" value="Unassembled WGS sequence"/>
</dbReference>
<organism evidence="1 2">
    <name type="scientific">Zooshikella ganghwensis</name>
    <dbReference type="NCBI Taxonomy" id="202772"/>
    <lineage>
        <taxon>Bacteria</taxon>
        <taxon>Pseudomonadati</taxon>
        <taxon>Pseudomonadota</taxon>
        <taxon>Gammaproteobacteria</taxon>
        <taxon>Oceanospirillales</taxon>
        <taxon>Zooshikellaceae</taxon>
        <taxon>Zooshikella</taxon>
    </lineage>
</organism>
<evidence type="ECO:0000313" key="1">
    <source>
        <dbReference type="EMBL" id="RDH41189.1"/>
    </source>
</evidence>
<keyword evidence="2" id="KW-1185">Reference proteome</keyword>
<accession>A0A4P9VFT7</accession>
<sequence>MKFKNRHWLIYRVIAGLVALWVAVQLRCEWHYKVPLSATKASCSTFQKSALFFIFLRFFSRRAITHFCLNPSRYMG</sequence>
<comment type="caution">
    <text evidence="1">The sequence shown here is derived from an EMBL/GenBank/DDBJ whole genome shotgun (WGS) entry which is preliminary data.</text>
</comment>
<evidence type="ECO:0000313" key="2">
    <source>
        <dbReference type="Proteomes" id="UP000257039"/>
    </source>
</evidence>
<gene>
    <name evidence="1" type="ORF">B9G39_29750</name>
</gene>
<dbReference type="AlphaFoldDB" id="A0A4P9VFT7"/>
<dbReference type="EMBL" id="NDXW01000012">
    <property type="protein sequence ID" value="RDH41189.1"/>
    <property type="molecule type" value="Genomic_DNA"/>
</dbReference>
<proteinExistence type="predicted"/>
<name>A0A4P9VFT7_9GAMM</name>
<protein>
    <submittedName>
        <fullName evidence="1">Uncharacterized protein</fullName>
    </submittedName>
</protein>
<reference evidence="1 2" key="1">
    <citation type="submission" date="2017-04" db="EMBL/GenBank/DDBJ databases">
        <title>Draft genome sequence of Zooshikella ganghwensis VG4 isolated from Red Sea sediments.</title>
        <authorList>
            <person name="Rehman Z."/>
            <person name="Alam I."/>
            <person name="Kamau A."/>
            <person name="Bajic V."/>
            <person name="Leiknes T."/>
        </authorList>
    </citation>
    <scope>NUCLEOTIDE SEQUENCE [LARGE SCALE GENOMIC DNA]</scope>
    <source>
        <strain evidence="1 2">VG4</strain>
    </source>
</reference>